<dbReference type="PANTHER" id="PTHR11360">
    <property type="entry name" value="MONOCARBOXYLATE TRANSPORTER"/>
    <property type="match status" value="1"/>
</dbReference>
<sequence>MSSTPPASVRRLHPAWIVAGVAFLALVGAAGFRAAPSVFMVPIEAELGFSRTDLSLAIGINIVLYGLTAPFAAALMDRFGLKRVTFFALILIALGAVLGTFATAPFVLWLTWGGLIGIGTGSMAMVFAAQVTQRWFAKRRGLVSGVLSAGSATGQLVFLPPTAWLATEYGWREASLVVAAGALIVVPLVAWFLHDSPARIGVLPYGADPADPPAVPERSAVNPALLALRALREAARHRTFWALAVGFAVCGASTNGLIGAHFIPAAHDHGMTEPVAAGLLATVGIFDIVGTVASGWLTDRVNPRLLLAIYYGGRGVSLLFLPFLLSAEVQPPMWFFIIFYGLDWVATVPPTIALCREIFGERGPLVFGWVFASHQLGAGVATVLAGIVRDATGQYTIAWFAAAGLCVVAALVSLRIRRGPIVRDPDPDPVESTPVS</sequence>
<organism evidence="7 8">
    <name type="scientific">Microbacterium stercoris</name>
    <dbReference type="NCBI Taxonomy" id="2820289"/>
    <lineage>
        <taxon>Bacteria</taxon>
        <taxon>Bacillati</taxon>
        <taxon>Actinomycetota</taxon>
        <taxon>Actinomycetes</taxon>
        <taxon>Micrococcales</taxon>
        <taxon>Microbacteriaceae</taxon>
        <taxon>Microbacterium</taxon>
    </lineage>
</organism>
<dbReference type="RefSeq" id="WP_208504444.1">
    <property type="nucleotide sequence ID" value="NZ_JAGFOA010000006.1"/>
</dbReference>
<dbReference type="Gene3D" id="1.20.1250.20">
    <property type="entry name" value="MFS general substrate transporter like domains"/>
    <property type="match status" value="2"/>
</dbReference>
<feature type="transmembrane region" description="Helical" evidence="5">
    <location>
        <begin position="84"/>
        <end position="103"/>
    </location>
</feature>
<dbReference type="InterPro" id="IPR050327">
    <property type="entry name" value="Proton-linked_MCT"/>
</dbReference>
<dbReference type="PROSITE" id="PS50850">
    <property type="entry name" value="MFS"/>
    <property type="match status" value="1"/>
</dbReference>
<feature type="transmembrane region" description="Helical" evidence="5">
    <location>
        <begin position="239"/>
        <end position="263"/>
    </location>
</feature>
<feature type="transmembrane region" description="Helical" evidence="5">
    <location>
        <begin position="174"/>
        <end position="193"/>
    </location>
</feature>
<dbReference type="InterPro" id="IPR036259">
    <property type="entry name" value="MFS_trans_sf"/>
</dbReference>
<feature type="transmembrane region" description="Helical" evidence="5">
    <location>
        <begin position="305"/>
        <end position="327"/>
    </location>
</feature>
<dbReference type="SUPFAM" id="SSF103473">
    <property type="entry name" value="MFS general substrate transporter"/>
    <property type="match status" value="1"/>
</dbReference>
<evidence type="ECO:0000313" key="7">
    <source>
        <dbReference type="EMBL" id="MBO3664628.1"/>
    </source>
</evidence>
<evidence type="ECO:0000313" key="8">
    <source>
        <dbReference type="Proteomes" id="UP000680132"/>
    </source>
</evidence>
<evidence type="ECO:0000256" key="5">
    <source>
        <dbReference type="SAM" id="Phobius"/>
    </source>
</evidence>
<dbReference type="InterPro" id="IPR011701">
    <property type="entry name" value="MFS"/>
</dbReference>
<accession>A0A939QT03</accession>
<dbReference type="GO" id="GO:0005886">
    <property type="term" value="C:plasma membrane"/>
    <property type="evidence" value="ECO:0007669"/>
    <property type="project" value="UniProtKB-SubCell"/>
</dbReference>
<keyword evidence="3 5" id="KW-1133">Transmembrane helix</keyword>
<feature type="transmembrane region" description="Helical" evidence="5">
    <location>
        <begin position="394"/>
        <end position="414"/>
    </location>
</feature>
<feature type="transmembrane region" description="Helical" evidence="5">
    <location>
        <begin position="333"/>
        <end position="354"/>
    </location>
</feature>
<feature type="transmembrane region" description="Helical" evidence="5">
    <location>
        <begin position="12"/>
        <end position="34"/>
    </location>
</feature>
<evidence type="ECO:0000256" key="4">
    <source>
        <dbReference type="ARBA" id="ARBA00023136"/>
    </source>
</evidence>
<dbReference type="PANTHER" id="PTHR11360:SF284">
    <property type="entry name" value="EG:103B4.3 PROTEIN-RELATED"/>
    <property type="match status" value="1"/>
</dbReference>
<keyword evidence="8" id="KW-1185">Reference proteome</keyword>
<evidence type="ECO:0000259" key="6">
    <source>
        <dbReference type="PROSITE" id="PS50850"/>
    </source>
</evidence>
<feature type="domain" description="Major facilitator superfamily (MFS) profile" evidence="6">
    <location>
        <begin position="17"/>
        <end position="421"/>
    </location>
</feature>
<feature type="transmembrane region" description="Helical" evidence="5">
    <location>
        <begin position="366"/>
        <end position="388"/>
    </location>
</feature>
<dbReference type="Pfam" id="PF07690">
    <property type="entry name" value="MFS_1"/>
    <property type="match status" value="1"/>
</dbReference>
<keyword evidence="4 5" id="KW-0472">Membrane</keyword>
<dbReference type="InterPro" id="IPR020846">
    <property type="entry name" value="MFS_dom"/>
</dbReference>
<feature type="transmembrane region" description="Helical" evidence="5">
    <location>
        <begin position="141"/>
        <end position="162"/>
    </location>
</feature>
<dbReference type="EMBL" id="JAGFOA010000006">
    <property type="protein sequence ID" value="MBO3664628.1"/>
    <property type="molecule type" value="Genomic_DNA"/>
</dbReference>
<proteinExistence type="predicted"/>
<dbReference type="Proteomes" id="UP000680132">
    <property type="component" value="Unassembled WGS sequence"/>
</dbReference>
<dbReference type="GO" id="GO:0022857">
    <property type="term" value="F:transmembrane transporter activity"/>
    <property type="evidence" value="ECO:0007669"/>
    <property type="project" value="InterPro"/>
</dbReference>
<name>A0A939QT03_9MICO</name>
<reference evidence="7" key="1">
    <citation type="submission" date="2021-03" db="EMBL/GenBank/DDBJ databases">
        <title>Microbacterium sp. nov., a novel actinobacterium isolated from cow dung.</title>
        <authorList>
            <person name="Zhang L."/>
        </authorList>
    </citation>
    <scope>NUCLEOTIDE SEQUENCE</scope>
    <source>
        <strain evidence="7">NEAU-LLB</strain>
    </source>
</reference>
<feature type="transmembrane region" description="Helical" evidence="5">
    <location>
        <begin position="275"/>
        <end position="298"/>
    </location>
</feature>
<keyword evidence="2 5" id="KW-0812">Transmembrane</keyword>
<evidence type="ECO:0000256" key="2">
    <source>
        <dbReference type="ARBA" id="ARBA00022692"/>
    </source>
</evidence>
<comment type="subcellular location">
    <subcellularLocation>
        <location evidence="1">Cell membrane</location>
        <topology evidence="1">Multi-pass membrane protein</topology>
    </subcellularLocation>
</comment>
<evidence type="ECO:0000256" key="1">
    <source>
        <dbReference type="ARBA" id="ARBA00004651"/>
    </source>
</evidence>
<dbReference type="CDD" id="cd17355">
    <property type="entry name" value="MFS_YcxA_like"/>
    <property type="match status" value="1"/>
</dbReference>
<feature type="transmembrane region" description="Helical" evidence="5">
    <location>
        <begin position="54"/>
        <end position="75"/>
    </location>
</feature>
<gene>
    <name evidence="7" type="ORF">J5V96_14105</name>
</gene>
<protein>
    <submittedName>
        <fullName evidence="7">MFS transporter</fullName>
    </submittedName>
</protein>
<comment type="caution">
    <text evidence="7">The sequence shown here is derived from an EMBL/GenBank/DDBJ whole genome shotgun (WGS) entry which is preliminary data.</text>
</comment>
<feature type="transmembrane region" description="Helical" evidence="5">
    <location>
        <begin position="109"/>
        <end position="129"/>
    </location>
</feature>
<dbReference type="AlphaFoldDB" id="A0A939QT03"/>
<evidence type="ECO:0000256" key="3">
    <source>
        <dbReference type="ARBA" id="ARBA00022989"/>
    </source>
</evidence>